<organism evidence="2 3">
    <name type="scientific">Aquisphaera giovannonii</name>
    <dbReference type="NCBI Taxonomy" id="406548"/>
    <lineage>
        <taxon>Bacteria</taxon>
        <taxon>Pseudomonadati</taxon>
        <taxon>Planctomycetota</taxon>
        <taxon>Planctomycetia</taxon>
        <taxon>Isosphaerales</taxon>
        <taxon>Isosphaeraceae</taxon>
        <taxon>Aquisphaera</taxon>
    </lineage>
</organism>
<accession>A0A5B9VWS1</accession>
<dbReference type="AlphaFoldDB" id="A0A5B9VWS1"/>
<reference evidence="2 3" key="1">
    <citation type="submission" date="2019-08" db="EMBL/GenBank/DDBJ databases">
        <title>Deep-cultivation of Planctomycetes and their phenomic and genomic characterization uncovers novel biology.</title>
        <authorList>
            <person name="Wiegand S."/>
            <person name="Jogler M."/>
            <person name="Boedeker C."/>
            <person name="Pinto D."/>
            <person name="Vollmers J."/>
            <person name="Rivas-Marin E."/>
            <person name="Kohn T."/>
            <person name="Peeters S.H."/>
            <person name="Heuer A."/>
            <person name="Rast P."/>
            <person name="Oberbeckmann S."/>
            <person name="Bunk B."/>
            <person name="Jeske O."/>
            <person name="Meyerdierks A."/>
            <person name="Storesund J.E."/>
            <person name="Kallscheuer N."/>
            <person name="Luecker S."/>
            <person name="Lage O.M."/>
            <person name="Pohl T."/>
            <person name="Merkel B.J."/>
            <person name="Hornburger P."/>
            <person name="Mueller R.-W."/>
            <person name="Bruemmer F."/>
            <person name="Labrenz M."/>
            <person name="Spormann A.M."/>
            <person name="Op den Camp H."/>
            <person name="Overmann J."/>
            <person name="Amann R."/>
            <person name="Jetten M.S.M."/>
            <person name="Mascher T."/>
            <person name="Medema M.H."/>
            <person name="Devos D.P."/>
            <person name="Kaster A.-K."/>
            <person name="Ovreas L."/>
            <person name="Rohde M."/>
            <person name="Galperin M.Y."/>
            <person name="Jogler C."/>
        </authorList>
    </citation>
    <scope>NUCLEOTIDE SEQUENCE [LARGE SCALE GENOMIC DNA]</scope>
    <source>
        <strain evidence="2 3">OJF2</strain>
    </source>
</reference>
<protein>
    <submittedName>
        <fullName evidence="2">Uncharacterized protein</fullName>
    </submittedName>
</protein>
<keyword evidence="1" id="KW-0812">Transmembrane</keyword>
<gene>
    <name evidence="2" type="ORF">OJF2_11870</name>
</gene>
<dbReference type="RefSeq" id="WP_148592080.1">
    <property type="nucleotide sequence ID" value="NZ_CP042997.1"/>
</dbReference>
<evidence type="ECO:0000313" key="2">
    <source>
        <dbReference type="EMBL" id="QEH32708.1"/>
    </source>
</evidence>
<dbReference type="KEGG" id="agv:OJF2_11870"/>
<keyword evidence="1" id="KW-1133">Transmembrane helix</keyword>
<keyword evidence="3" id="KW-1185">Reference proteome</keyword>
<dbReference type="Proteomes" id="UP000324233">
    <property type="component" value="Chromosome"/>
</dbReference>
<evidence type="ECO:0000256" key="1">
    <source>
        <dbReference type="SAM" id="Phobius"/>
    </source>
</evidence>
<dbReference type="EMBL" id="CP042997">
    <property type="protein sequence ID" value="QEH32708.1"/>
    <property type="molecule type" value="Genomic_DNA"/>
</dbReference>
<feature type="transmembrane region" description="Helical" evidence="1">
    <location>
        <begin position="92"/>
        <end position="114"/>
    </location>
</feature>
<keyword evidence="1" id="KW-0472">Membrane</keyword>
<sequence>MVPRSRFRFTIRALILAVALVALNLAAVRAIVKEEWRGGASLAFKGNAVLEKLDARDEEGVACRYGLVRMSDGSYRIRIREVWRFPRPQTPFQVFSLVICSLSITCLVLTLYAWELGVPLRDGSPGDKGSQQALAARIWLGVRWIVLAVALIVSNVAASRYQPIYDLYETGPPDRAAGDLADWAVQRPHKFVLKLADNSRPEYRRQVALVGAADVGLAVDLQDLFHATPRVLNLAVDGTMVERCALDSEGAAQTRLPAVLFFSSLTNEVTIDFKADGAIVGSMGMPGEEGSSRRVIRPPTFSFLERRWPLIGSVSMSVVALSLTLRRLSRRKLSMLSIALILAVVNVPAAMACLPHDSPRLLSQTWGMAVSGELYFSDGTRRTYERKPGAPMRITRIEISEGTPSRRISWSVIAGPLASILFIVIWRSWARPS</sequence>
<evidence type="ECO:0000313" key="3">
    <source>
        <dbReference type="Proteomes" id="UP000324233"/>
    </source>
</evidence>
<feature type="transmembrane region" description="Helical" evidence="1">
    <location>
        <begin position="134"/>
        <end position="158"/>
    </location>
</feature>
<feature type="transmembrane region" description="Helical" evidence="1">
    <location>
        <begin position="333"/>
        <end position="352"/>
    </location>
</feature>
<proteinExistence type="predicted"/>
<feature type="transmembrane region" description="Helical" evidence="1">
    <location>
        <begin position="408"/>
        <end position="426"/>
    </location>
</feature>
<name>A0A5B9VWS1_9BACT</name>